<reference evidence="1 2" key="1">
    <citation type="submission" date="2016-07" db="EMBL/GenBank/DDBJ databases">
        <title>Pervasive Adenine N6-methylation of Active Genes in Fungi.</title>
        <authorList>
            <consortium name="DOE Joint Genome Institute"/>
            <person name="Mondo S.J."/>
            <person name="Dannebaum R.O."/>
            <person name="Kuo R.C."/>
            <person name="Labutti K."/>
            <person name="Haridas S."/>
            <person name="Kuo A."/>
            <person name="Salamov A."/>
            <person name="Ahrendt S.R."/>
            <person name="Lipzen A."/>
            <person name="Sullivan W."/>
            <person name="Andreopoulos W.B."/>
            <person name="Clum A."/>
            <person name="Lindquist E."/>
            <person name="Daum C."/>
            <person name="Ramamoorthy G.K."/>
            <person name="Gryganskyi A."/>
            <person name="Culley D."/>
            <person name="Magnuson J.K."/>
            <person name="James T.Y."/>
            <person name="O'Malley M.A."/>
            <person name="Stajich J.E."/>
            <person name="Spatafora J.W."/>
            <person name="Visel A."/>
            <person name="Grigoriev I.V."/>
        </authorList>
    </citation>
    <scope>NUCLEOTIDE SEQUENCE [LARGE SCALE GENOMIC DNA]</scope>
    <source>
        <strain evidence="1 2">NRRL 3301</strain>
    </source>
</reference>
<protein>
    <submittedName>
        <fullName evidence="1">Uncharacterized protein</fullName>
    </submittedName>
</protein>
<organism evidence="1 2">
    <name type="scientific">Hesseltinella vesiculosa</name>
    <dbReference type="NCBI Taxonomy" id="101127"/>
    <lineage>
        <taxon>Eukaryota</taxon>
        <taxon>Fungi</taxon>
        <taxon>Fungi incertae sedis</taxon>
        <taxon>Mucoromycota</taxon>
        <taxon>Mucoromycotina</taxon>
        <taxon>Mucoromycetes</taxon>
        <taxon>Mucorales</taxon>
        <taxon>Cunninghamellaceae</taxon>
        <taxon>Hesseltinella</taxon>
    </lineage>
</organism>
<dbReference type="AlphaFoldDB" id="A0A1X2GBT6"/>
<evidence type="ECO:0000313" key="2">
    <source>
        <dbReference type="Proteomes" id="UP000242146"/>
    </source>
</evidence>
<accession>A0A1X2GBT6</accession>
<proteinExistence type="predicted"/>
<dbReference type="Gene3D" id="3.90.1140.10">
    <property type="entry name" value="Cyclic phosphodiesterase"/>
    <property type="match status" value="1"/>
</dbReference>
<gene>
    <name evidence="1" type="ORF">DM01DRAFT_1337805</name>
</gene>
<comment type="caution">
    <text evidence="1">The sequence shown here is derived from an EMBL/GenBank/DDBJ whole genome shotgun (WGS) entry which is preliminary data.</text>
</comment>
<dbReference type="EMBL" id="MCGT01000024">
    <property type="protein sequence ID" value="ORX50131.1"/>
    <property type="molecule type" value="Genomic_DNA"/>
</dbReference>
<keyword evidence="2" id="KW-1185">Reference proteome</keyword>
<name>A0A1X2GBT6_9FUNG</name>
<evidence type="ECO:0000313" key="1">
    <source>
        <dbReference type="EMBL" id="ORX50131.1"/>
    </source>
</evidence>
<dbReference type="Proteomes" id="UP000242146">
    <property type="component" value="Unassembled WGS sequence"/>
</dbReference>
<feature type="non-terminal residue" evidence="1">
    <location>
        <position position="116"/>
    </location>
</feature>
<sequence>MSANAKDMSANNVLFRLAESIQEAMTKAGFWVSPPSKKKWKPHVTIVDTRYGKPRNKKPWGGNVVAFPTADMVKSSLGTVDLGLAAIERVKLSKRDRQYPISDRNENVATFQVYNT</sequence>